<dbReference type="InterPro" id="IPR029063">
    <property type="entry name" value="SAM-dependent_MTases_sf"/>
</dbReference>
<dbReference type="PANTHER" id="PTHR31760">
    <property type="entry name" value="S-ADENOSYL-L-METHIONINE-DEPENDENT METHYLTRANSFERASES SUPERFAMILY PROTEIN"/>
    <property type="match status" value="1"/>
</dbReference>
<evidence type="ECO:0000256" key="4">
    <source>
        <dbReference type="ARBA" id="ARBA00022679"/>
    </source>
</evidence>
<evidence type="ECO:0000313" key="8">
    <source>
        <dbReference type="EMBL" id="TWP38258.1"/>
    </source>
</evidence>
<dbReference type="AlphaFoldDB" id="A0A563E6S1"/>
<evidence type="ECO:0000256" key="3">
    <source>
        <dbReference type="ARBA" id="ARBA00022603"/>
    </source>
</evidence>
<comment type="function">
    <text evidence="6">Specifically methylates the N7 position of a guanine in 16S rRNA.</text>
</comment>
<dbReference type="GO" id="GO:0005829">
    <property type="term" value="C:cytosol"/>
    <property type="evidence" value="ECO:0007669"/>
    <property type="project" value="TreeGrafter"/>
</dbReference>
<keyword evidence="4 6" id="KW-0808">Transferase</keyword>
<feature type="binding site" evidence="6">
    <location>
        <position position="180"/>
    </location>
    <ligand>
        <name>S-adenosyl-L-methionine</name>
        <dbReference type="ChEBI" id="CHEBI:59789"/>
    </ligand>
</feature>
<protein>
    <recommendedName>
        <fullName evidence="6">Ribosomal RNA small subunit methyltransferase G</fullName>
        <ecNumber evidence="6">2.1.1.-</ecNumber>
    </recommendedName>
    <alternativeName>
        <fullName evidence="6">16S rRNA 7-methylguanosine methyltransferase</fullName>
        <shortName evidence="6">16S rRNA m7G methyltransferase</shortName>
    </alternativeName>
</protein>
<dbReference type="EC" id="2.1.1.-" evidence="6"/>
<feature type="binding site" evidence="6">
    <location>
        <position position="114"/>
    </location>
    <ligand>
        <name>S-adenosyl-L-methionine</name>
        <dbReference type="ChEBI" id="CHEBI:59789"/>
    </ligand>
</feature>
<keyword evidence="9" id="KW-1185">Reference proteome</keyword>
<name>A0A563E6S1_9MICO</name>
<feature type="compositionally biased region" description="Basic residues" evidence="7">
    <location>
        <begin position="263"/>
        <end position="283"/>
    </location>
</feature>
<comment type="caution">
    <text evidence="8">The sequence shown here is derived from an EMBL/GenBank/DDBJ whole genome shotgun (WGS) entry which is preliminary data.</text>
</comment>
<organism evidence="8 9">
    <name type="scientific">Leekyejoonella antrihumi</name>
    <dbReference type="NCBI Taxonomy" id="1660198"/>
    <lineage>
        <taxon>Bacteria</taxon>
        <taxon>Bacillati</taxon>
        <taxon>Actinomycetota</taxon>
        <taxon>Actinomycetes</taxon>
        <taxon>Micrococcales</taxon>
        <taxon>Dermacoccaceae</taxon>
        <taxon>Leekyejoonella</taxon>
    </lineage>
</organism>
<dbReference type="NCBIfam" id="TIGR00138">
    <property type="entry name" value="rsmG_gidB"/>
    <property type="match status" value="1"/>
</dbReference>
<dbReference type="Gene3D" id="3.40.50.150">
    <property type="entry name" value="Vaccinia Virus protein VP39"/>
    <property type="match status" value="1"/>
</dbReference>
<reference evidence="8 9" key="2">
    <citation type="submission" date="2019-08" db="EMBL/GenBank/DDBJ databases">
        <title>Jejuicoccus antrihumi gen. nov., sp. nov., a new member of the family Dermacoccaceae isolated from a cave.</title>
        <authorList>
            <person name="Schumann P."/>
            <person name="Kim I.S."/>
        </authorList>
    </citation>
    <scope>NUCLEOTIDE SEQUENCE [LARGE SCALE GENOMIC DNA]</scope>
    <source>
        <strain evidence="8 9">C5-26</strain>
    </source>
</reference>
<evidence type="ECO:0000256" key="5">
    <source>
        <dbReference type="ARBA" id="ARBA00022691"/>
    </source>
</evidence>
<comment type="caution">
    <text evidence="6">Lacks conserved residue(s) required for the propagation of feature annotation.</text>
</comment>
<dbReference type="GO" id="GO:0070043">
    <property type="term" value="F:rRNA (guanine-N7-)-methyltransferase activity"/>
    <property type="evidence" value="ECO:0007669"/>
    <property type="project" value="UniProtKB-UniRule"/>
</dbReference>
<evidence type="ECO:0000256" key="7">
    <source>
        <dbReference type="SAM" id="MobiDB-lite"/>
    </source>
</evidence>
<accession>A0A563E6S1</accession>
<dbReference type="Proteomes" id="UP000320244">
    <property type="component" value="Unassembled WGS sequence"/>
</dbReference>
<evidence type="ECO:0000313" key="9">
    <source>
        <dbReference type="Proteomes" id="UP000320244"/>
    </source>
</evidence>
<dbReference type="Pfam" id="PF02527">
    <property type="entry name" value="GidB"/>
    <property type="match status" value="1"/>
</dbReference>
<dbReference type="CDD" id="cd02440">
    <property type="entry name" value="AdoMet_MTases"/>
    <property type="match status" value="1"/>
</dbReference>
<keyword evidence="1 6" id="KW-0963">Cytoplasm</keyword>
<proteinExistence type="inferred from homology"/>
<keyword evidence="2 6" id="KW-0698">rRNA processing</keyword>
<feature type="binding site" evidence="6">
    <location>
        <position position="119"/>
    </location>
    <ligand>
        <name>S-adenosyl-L-methionine</name>
        <dbReference type="ChEBI" id="CHEBI:59789"/>
    </ligand>
</feature>
<dbReference type="SUPFAM" id="SSF53335">
    <property type="entry name" value="S-adenosyl-L-methionine-dependent methyltransferases"/>
    <property type="match status" value="1"/>
</dbReference>
<keyword evidence="3 6" id="KW-0489">Methyltransferase</keyword>
<evidence type="ECO:0000256" key="1">
    <source>
        <dbReference type="ARBA" id="ARBA00022490"/>
    </source>
</evidence>
<evidence type="ECO:0000256" key="2">
    <source>
        <dbReference type="ARBA" id="ARBA00022552"/>
    </source>
</evidence>
<dbReference type="HAMAP" id="MF_00074">
    <property type="entry name" value="16SrRNA_methyltr_G"/>
    <property type="match status" value="1"/>
</dbReference>
<comment type="similarity">
    <text evidence="6">Belongs to the methyltransferase superfamily. RNA methyltransferase RsmG family.</text>
</comment>
<feature type="region of interest" description="Disordered" evidence="7">
    <location>
        <begin position="256"/>
        <end position="283"/>
    </location>
</feature>
<reference evidence="8 9" key="1">
    <citation type="submission" date="2019-05" db="EMBL/GenBank/DDBJ databases">
        <authorList>
            <person name="Lee S.D."/>
        </authorList>
    </citation>
    <scope>NUCLEOTIDE SEQUENCE [LARGE SCALE GENOMIC DNA]</scope>
    <source>
        <strain evidence="8 9">C5-26</strain>
    </source>
</reference>
<sequence>MTPSWRRACPPSRRAVSRIGTSWSCPPADTFHVEPGDEQGAEPPLELIRPAVVDDVFGVEVTLADRYVHHLADTGVSHGLIGPRERPRLWERHVLNCAAVAELIPAGSRVADVGSGAGLPGVVLAIARPDLQVTLIEPLLRRVGWLTEVLDDLALPNVELRRARAEQLWDEIEVDVVTSRAVARLEELARLSLPLLRAGGTMLALKGSSAVEELSAAQSALVQLGIRESEVVCCGGELLEHATIVTRLVLGGRAQRLGSDRTTKKKSSGRAARRHRGTQPNRR</sequence>
<keyword evidence="5 6" id="KW-0949">S-adenosyl-L-methionine</keyword>
<comment type="subcellular location">
    <subcellularLocation>
        <location evidence="6">Cytoplasm</location>
    </subcellularLocation>
</comment>
<dbReference type="PANTHER" id="PTHR31760:SF0">
    <property type="entry name" value="S-ADENOSYL-L-METHIONINE-DEPENDENT METHYLTRANSFERASES SUPERFAMILY PROTEIN"/>
    <property type="match status" value="1"/>
</dbReference>
<feature type="binding site" evidence="6">
    <location>
        <begin position="165"/>
        <end position="166"/>
    </location>
    <ligand>
        <name>S-adenosyl-L-methionine</name>
        <dbReference type="ChEBI" id="CHEBI:59789"/>
    </ligand>
</feature>
<dbReference type="InterPro" id="IPR003682">
    <property type="entry name" value="rRNA_ssu_MeTfrase_G"/>
</dbReference>
<evidence type="ECO:0000256" key="6">
    <source>
        <dbReference type="HAMAP-Rule" id="MF_00074"/>
    </source>
</evidence>
<dbReference type="OrthoDB" id="9808773at2"/>
<gene>
    <name evidence="6 8" type="primary">rsmG</name>
    <name evidence="8" type="ORF">FGL98_03315</name>
</gene>
<dbReference type="EMBL" id="VCQV01000003">
    <property type="protein sequence ID" value="TWP38258.1"/>
    <property type="molecule type" value="Genomic_DNA"/>
</dbReference>